<accession>A0A139HVZ8</accession>
<comment type="caution">
    <text evidence="3">The sequence shown here is derived from an EMBL/GenBank/DDBJ whole genome shotgun (WGS) entry which is preliminary data.</text>
</comment>
<gene>
    <name evidence="3" type="ORF">AC578_8505</name>
</gene>
<dbReference type="PANTHER" id="PTHR39614:SF2">
    <property type="entry name" value="INTEGRAL MEMBRANE PROTEIN"/>
    <property type="match status" value="1"/>
</dbReference>
<keyword evidence="2" id="KW-0812">Transmembrane</keyword>
<evidence type="ECO:0008006" key="5">
    <source>
        <dbReference type="Google" id="ProtNLM"/>
    </source>
</evidence>
<feature type="transmembrane region" description="Helical" evidence="2">
    <location>
        <begin position="12"/>
        <end position="31"/>
    </location>
</feature>
<keyword evidence="2" id="KW-0472">Membrane</keyword>
<sequence length="337" mass="37107">MDTARITADDQGAKVILAAALMLAYSTISVANRLQTRWPWRQLYRREDSMLLLAWISSIAYTASVALAVQEGFGLKDNLVPEDNDYRINILLSVSFVLFFVTKGLGTASYSMFLENLAEEDLIHCIVVKAGHILSVAWIVPAIVTTAIYATRQASKAAWIVFGAAHAIVLAVLFGSTTRMITAARLSCYRKCRAVLWFGLAPCLVGVIIIRLAHTPHGIFVPGFTQSAIQLIILMIIEMHFNLINAAYPNLLVFIDKTSTKGIHSAPKSLSIFAFQSSDSTSSSGKHSDLYLEVQTKLGSFRPDTRDRVDLNTSDSQKPIVDDDRSMLDDDRNCSNG</sequence>
<dbReference type="PANTHER" id="PTHR39614">
    <property type="entry name" value="INTEGRAL MEMBRANE PROTEIN"/>
    <property type="match status" value="1"/>
</dbReference>
<feature type="compositionally biased region" description="Basic and acidic residues" evidence="1">
    <location>
        <begin position="320"/>
        <end position="337"/>
    </location>
</feature>
<feature type="transmembrane region" description="Helical" evidence="2">
    <location>
        <begin position="194"/>
        <end position="213"/>
    </location>
</feature>
<evidence type="ECO:0000313" key="4">
    <source>
        <dbReference type="Proteomes" id="UP000070133"/>
    </source>
</evidence>
<feature type="transmembrane region" description="Helical" evidence="2">
    <location>
        <begin position="90"/>
        <end position="114"/>
    </location>
</feature>
<protein>
    <recommendedName>
        <fullName evidence="5">Integral membrane protein</fullName>
    </recommendedName>
</protein>
<feature type="transmembrane region" description="Helical" evidence="2">
    <location>
        <begin position="157"/>
        <end position="174"/>
    </location>
</feature>
<evidence type="ECO:0000256" key="2">
    <source>
        <dbReference type="SAM" id="Phobius"/>
    </source>
</evidence>
<name>A0A139HVZ8_9PEZI</name>
<keyword evidence="2" id="KW-1133">Transmembrane helix</keyword>
<dbReference type="AlphaFoldDB" id="A0A139HVZ8"/>
<reference evidence="3 4" key="1">
    <citation type="submission" date="2015-07" db="EMBL/GenBank/DDBJ databases">
        <title>Comparative genomics of the Sigatoka disease complex on banana suggests a link between parallel evolutionary changes in Pseudocercospora fijiensis and Pseudocercospora eumusae and increased virulence on the banana host.</title>
        <authorList>
            <person name="Chang T.-C."/>
            <person name="Salvucci A."/>
            <person name="Crous P.W."/>
            <person name="Stergiopoulos I."/>
        </authorList>
    </citation>
    <scope>NUCLEOTIDE SEQUENCE [LARGE SCALE GENOMIC DNA]</scope>
    <source>
        <strain evidence="3 4">CBS 114824</strain>
    </source>
</reference>
<evidence type="ECO:0000313" key="3">
    <source>
        <dbReference type="EMBL" id="KXT06650.1"/>
    </source>
</evidence>
<organism evidence="3 4">
    <name type="scientific">Pseudocercospora eumusae</name>
    <dbReference type="NCBI Taxonomy" id="321146"/>
    <lineage>
        <taxon>Eukaryota</taxon>
        <taxon>Fungi</taxon>
        <taxon>Dikarya</taxon>
        <taxon>Ascomycota</taxon>
        <taxon>Pezizomycotina</taxon>
        <taxon>Dothideomycetes</taxon>
        <taxon>Dothideomycetidae</taxon>
        <taxon>Mycosphaerellales</taxon>
        <taxon>Mycosphaerellaceae</taxon>
        <taxon>Pseudocercospora</taxon>
    </lineage>
</organism>
<dbReference type="OrthoDB" id="3918601at2759"/>
<keyword evidence="4" id="KW-1185">Reference proteome</keyword>
<dbReference type="Proteomes" id="UP000070133">
    <property type="component" value="Unassembled WGS sequence"/>
</dbReference>
<feature type="transmembrane region" description="Helical" evidence="2">
    <location>
        <begin position="51"/>
        <end position="70"/>
    </location>
</feature>
<feature type="transmembrane region" description="Helical" evidence="2">
    <location>
        <begin position="126"/>
        <end position="151"/>
    </location>
</feature>
<evidence type="ECO:0000256" key="1">
    <source>
        <dbReference type="SAM" id="MobiDB-lite"/>
    </source>
</evidence>
<dbReference type="EMBL" id="LFZN01000005">
    <property type="protein sequence ID" value="KXT06650.1"/>
    <property type="molecule type" value="Genomic_DNA"/>
</dbReference>
<proteinExistence type="predicted"/>
<feature type="region of interest" description="Disordered" evidence="1">
    <location>
        <begin position="303"/>
        <end position="337"/>
    </location>
</feature>